<gene>
    <name evidence="1" type="ORF">TEQG_05700</name>
</gene>
<accession>F2PXT8</accession>
<dbReference type="HOGENOM" id="CLU_1541204_0_0_1"/>
<organism evidence="1 2">
    <name type="scientific">Trichophyton equinum (strain ATCC MYA-4606 / CBS 127.97)</name>
    <name type="common">Horse ringworm fungus</name>
    <dbReference type="NCBI Taxonomy" id="559882"/>
    <lineage>
        <taxon>Eukaryota</taxon>
        <taxon>Fungi</taxon>
        <taxon>Dikarya</taxon>
        <taxon>Ascomycota</taxon>
        <taxon>Pezizomycotina</taxon>
        <taxon>Eurotiomycetes</taxon>
        <taxon>Eurotiomycetidae</taxon>
        <taxon>Onygenales</taxon>
        <taxon>Arthrodermataceae</taxon>
        <taxon>Trichophyton</taxon>
    </lineage>
</organism>
<dbReference type="AlphaFoldDB" id="F2PXT8"/>
<evidence type="ECO:0000313" key="1">
    <source>
        <dbReference type="EMBL" id="EGE06706.1"/>
    </source>
</evidence>
<dbReference type="VEuPathDB" id="FungiDB:TEQG_05700"/>
<proteinExistence type="predicted"/>
<evidence type="ECO:0008006" key="3">
    <source>
        <dbReference type="Google" id="ProtNLM"/>
    </source>
</evidence>
<reference evidence="2" key="1">
    <citation type="journal article" date="2012" name="MBio">
        <title>Comparative genome analysis of Trichophyton rubrum and related dermatophytes reveals candidate genes involved in infection.</title>
        <authorList>
            <person name="Martinez D.A."/>
            <person name="Oliver B.G."/>
            <person name="Graeser Y."/>
            <person name="Goldberg J.M."/>
            <person name="Li W."/>
            <person name="Martinez-Rossi N.M."/>
            <person name="Monod M."/>
            <person name="Shelest E."/>
            <person name="Barton R.C."/>
            <person name="Birch E."/>
            <person name="Brakhage A.A."/>
            <person name="Chen Z."/>
            <person name="Gurr S.J."/>
            <person name="Heiman D."/>
            <person name="Heitman J."/>
            <person name="Kosti I."/>
            <person name="Rossi A."/>
            <person name="Saif S."/>
            <person name="Samalova M."/>
            <person name="Saunders C.W."/>
            <person name="Shea T."/>
            <person name="Summerbell R.C."/>
            <person name="Xu J."/>
            <person name="Young S."/>
            <person name="Zeng Q."/>
            <person name="Birren B.W."/>
            <person name="Cuomo C.A."/>
            <person name="White T.C."/>
        </authorList>
    </citation>
    <scope>NUCLEOTIDE SEQUENCE [LARGE SCALE GENOMIC DNA]</scope>
    <source>
        <strain evidence="2">ATCC MYA-4606 / CBS 127.97</strain>
    </source>
</reference>
<evidence type="ECO:0000313" key="2">
    <source>
        <dbReference type="Proteomes" id="UP000009169"/>
    </source>
</evidence>
<dbReference type="Proteomes" id="UP000009169">
    <property type="component" value="Unassembled WGS sequence"/>
</dbReference>
<keyword evidence="2" id="KW-1185">Reference proteome</keyword>
<dbReference type="OrthoDB" id="2687876at2759"/>
<name>F2PXT8_TRIEC</name>
<protein>
    <recommendedName>
        <fullName evidence="3">F-box domain-containing protein</fullName>
    </recommendedName>
</protein>
<sequence length="174" mass="19846">MDDIIRACTYHRRDFDLAVTRLNPRVHDAVRDSLARPFNRPAIKTLGRMQILPVEILFEVLLLLDLRSLTHAVLRYMAGTTLPYVNIESGEVQRGLCCSGCQILIEAGTTPKPYRGSREKRPCILEDWLSRPLPTLSRGSKAVEAQQRRQGGRKTANVYYPRGLFQQKRCCHVV</sequence>
<dbReference type="EMBL" id="DS995750">
    <property type="protein sequence ID" value="EGE06706.1"/>
    <property type="molecule type" value="Genomic_DNA"/>
</dbReference>